<dbReference type="GeneID" id="113110576"/>
<evidence type="ECO:0000313" key="3">
    <source>
        <dbReference type="Proteomes" id="UP000515129"/>
    </source>
</evidence>
<dbReference type="KEGG" id="caua:113110576"/>
<proteinExistence type="predicted"/>
<evidence type="ECO:0000256" key="1">
    <source>
        <dbReference type="SAM" id="MobiDB-lite"/>
    </source>
</evidence>
<feature type="region of interest" description="Disordered" evidence="1">
    <location>
        <begin position="205"/>
        <end position="239"/>
    </location>
</feature>
<evidence type="ECO:0000256" key="2">
    <source>
        <dbReference type="SAM" id="SignalP"/>
    </source>
</evidence>
<accession>A0A6P6QAC6</accession>
<organism evidence="3 4">
    <name type="scientific">Carassius auratus</name>
    <name type="common">Goldfish</name>
    <dbReference type="NCBI Taxonomy" id="7957"/>
    <lineage>
        <taxon>Eukaryota</taxon>
        <taxon>Metazoa</taxon>
        <taxon>Chordata</taxon>
        <taxon>Craniata</taxon>
        <taxon>Vertebrata</taxon>
        <taxon>Euteleostomi</taxon>
        <taxon>Actinopterygii</taxon>
        <taxon>Neopterygii</taxon>
        <taxon>Teleostei</taxon>
        <taxon>Ostariophysi</taxon>
        <taxon>Cypriniformes</taxon>
        <taxon>Cyprinidae</taxon>
        <taxon>Cyprininae</taxon>
        <taxon>Carassius</taxon>
    </lineage>
</organism>
<name>A0A6P6QAC6_CARAU</name>
<dbReference type="AlphaFoldDB" id="A0A6P6QAC6"/>
<keyword evidence="3" id="KW-1185">Reference proteome</keyword>
<keyword evidence="2" id="KW-0732">Signal</keyword>
<sequence length="239" mass="26825">MELFIFIVFQLLMEVQSYKFPRVKVSPDVIRESSSVKISCETDPRVSVIECHFFINREEKKMKSSSSCELDLTGAEVFRWASVKSPESLNIICYTTLHALGSIISSPESDPVTVTVRVSTSTTTEQTTTTAMETSLTVMSTSEATTYSKTADLQTKINLPTITGKENRKVHSLSLNAIYSWEWEGLAKPDWDVVQLRIDKPATRAPDTKFPCTQPADKQDHVAPRTSTGHSRIQHYTIQ</sequence>
<feature type="compositionally biased region" description="Polar residues" evidence="1">
    <location>
        <begin position="225"/>
        <end position="239"/>
    </location>
</feature>
<dbReference type="Proteomes" id="UP000515129">
    <property type="component" value="Chromosome 11"/>
</dbReference>
<evidence type="ECO:0000313" key="4">
    <source>
        <dbReference type="RefSeq" id="XP_026130488.1"/>
    </source>
</evidence>
<dbReference type="RefSeq" id="XP_026130488.1">
    <property type="nucleotide sequence ID" value="XM_026274703.1"/>
</dbReference>
<gene>
    <name evidence="4" type="primary">LOC113110576</name>
</gene>
<reference evidence="4" key="1">
    <citation type="submission" date="2025-08" db="UniProtKB">
        <authorList>
            <consortium name="RefSeq"/>
        </authorList>
    </citation>
    <scope>IDENTIFICATION</scope>
    <source>
        <strain evidence="4">Wakin</strain>
        <tissue evidence="4">Muscle</tissue>
    </source>
</reference>
<feature type="signal peptide" evidence="2">
    <location>
        <begin position="1"/>
        <end position="17"/>
    </location>
</feature>
<protein>
    <submittedName>
        <fullName evidence="4">Uncharacterized protein LOC113110576</fullName>
    </submittedName>
</protein>
<dbReference type="OrthoDB" id="8938325at2759"/>
<feature type="chain" id="PRO_5027567523" evidence="2">
    <location>
        <begin position="18"/>
        <end position="239"/>
    </location>
</feature>